<reference evidence="1" key="1">
    <citation type="submission" date="2024-03" db="EMBL/GenBank/DDBJ databases">
        <authorList>
            <consortium name="ELIXIR-Norway"/>
            <consortium name="Elixir Norway"/>
        </authorList>
    </citation>
    <scope>NUCLEOTIDE SEQUENCE</scope>
</reference>
<dbReference type="PANTHER" id="PTHR37067">
    <property type="entry name" value="PX DOMAIN-CONTAINING PROTEIN"/>
    <property type="match status" value="1"/>
</dbReference>
<dbReference type="SUPFAM" id="SSF53098">
    <property type="entry name" value="Ribonuclease H-like"/>
    <property type="match status" value="1"/>
</dbReference>
<dbReference type="PANTHER" id="PTHR37067:SF3">
    <property type="entry name" value="PX DOMAIN-CONTAINING PROTEIN"/>
    <property type="match status" value="1"/>
</dbReference>
<name>A0ABP1ALJ9_9BRYO</name>
<dbReference type="Proteomes" id="UP001497522">
    <property type="component" value="Chromosome 13"/>
</dbReference>
<gene>
    <name evidence="1" type="ORF">CSSPJE1EN2_LOCUS6419</name>
</gene>
<dbReference type="InterPro" id="IPR012337">
    <property type="entry name" value="RNaseH-like_sf"/>
</dbReference>
<evidence type="ECO:0000313" key="1">
    <source>
        <dbReference type="EMBL" id="CAK9863424.1"/>
    </source>
</evidence>
<organism evidence="1 2">
    <name type="scientific">Sphagnum jensenii</name>
    <dbReference type="NCBI Taxonomy" id="128206"/>
    <lineage>
        <taxon>Eukaryota</taxon>
        <taxon>Viridiplantae</taxon>
        <taxon>Streptophyta</taxon>
        <taxon>Embryophyta</taxon>
        <taxon>Bryophyta</taxon>
        <taxon>Sphagnophytina</taxon>
        <taxon>Sphagnopsida</taxon>
        <taxon>Sphagnales</taxon>
        <taxon>Sphagnaceae</taxon>
        <taxon>Sphagnum</taxon>
    </lineage>
</organism>
<proteinExistence type="predicted"/>
<sequence>MRATSASVVSHLSRLSFVITRGRWLTSYKRKYGLLVTEQDGARVKAARCKFCKYFGRTVPIHNRKRKACTTDQFYSEPFRADLMKKHVEGQHANKWGEYNALSSSEQDVFFENLQPRANTMFCYVDMERDEINLVMSTKIVDVIIGDMMFRPEDELNALEDDDVAGIGDCNRKIEKLRRGAFQLFKLKEGGDGYVVKIKTVMRFKLAIQNVAATLEHTKSTCNMAKLSGISDTLVRQYMRVLVGHALQVMSDILASFDVWAFALSFDGSQHRGTTFFDVRARVAVNGVLYNLHLITMPHFDRHTTANQEAMLVKLLDVMYEFWTRKLIGVTIDGERTNMGHQNGVQVRMVRCALFNVVQIWCGPHQLDLGVKEVVDEVDGGTWVKTSYTLSTYLQKQSNLITKMGETCPKKTNCWLALGSVLRFCIARAPRITTFLDERRQQAGNADPPFLTSRWWLMTYAIALIISIMNEMVVKLQAHDLLICQQRQLLKLLADDIRDMLAVRDVDDEFDNLPFVDYVRRDNNFVLLTKLREYVDDLGTRAKQHWLAIDANEQMIVLQTIGRFAIGILNRIATVEAERDPTNNAADNLEPPVMPKDLVAMRSAKFISDVIEPRKEHLHATAWTDDQINAIESEHRELLTTYRRDGGISSIIDDQDHTTTFNGAWDAFRDSRFHQLRCFCAGLATVFPNSTSIESDFSILKWELDEFRKCLLDVSLEGIF</sequence>
<keyword evidence="2" id="KW-1185">Reference proteome</keyword>
<accession>A0ABP1ALJ9</accession>
<dbReference type="EMBL" id="OZ023714">
    <property type="protein sequence ID" value="CAK9863424.1"/>
    <property type="molecule type" value="Genomic_DNA"/>
</dbReference>
<evidence type="ECO:0000313" key="2">
    <source>
        <dbReference type="Proteomes" id="UP001497522"/>
    </source>
</evidence>
<protein>
    <recommendedName>
        <fullName evidence="3">Transposase</fullName>
    </recommendedName>
</protein>
<evidence type="ECO:0008006" key="3">
    <source>
        <dbReference type="Google" id="ProtNLM"/>
    </source>
</evidence>